<evidence type="ECO:0000313" key="2">
    <source>
        <dbReference type="Proteomes" id="UP000029227"/>
    </source>
</evidence>
<accession>A0A090R0C5</accession>
<gene>
    <name evidence="1" type="ORF">JCM19237_338</name>
</gene>
<sequence length="87" mass="9813">MRVVCEGQQYYLYYDLAEHIERLNIVQSNIEQYPIATSEADEVADINNSVVSSAFDLGLPVGEIVKNTELLIDEIPIDSFASDFQLE</sequence>
<comment type="caution">
    <text evidence="1">The sequence shown here is derived from an EMBL/GenBank/DDBJ whole genome shotgun (WGS) entry which is preliminary data.</text>
</comment>
<name>A0A090R0C5_9GAMM</name>
<organism evidence="1 2">
    <name type="scientific">Photobacterium aphoticum</name>
    <dbReference type="NCBI Taxonomy" id="754436"/>
    <lineage>
        <taxon>Bacteria</taxon>
        <taxon>Pseudomonadati</taxon>
        <taxon>Pseudomonadota</taxon>
        <taxon>Gammaproteobacteria</taxon>
        <taxon>Vibrionales</taxon>
        <taxon>Vibrionaceae</taxon>
        <taxon>Photobacterium</taxon>
    </lineage>
</organism>
<dbReference type="AlphaFoldDB" id="A0A090R0C5"/>
<evidence type="ECO:0000313" key="1">
    <source>
        <dbReference type="EMBL" id="GAL07958.1"/>
    </source>
</evidence>
<dbReference type="STRING" id="754436.JCM19237_338"/>
<dbReference type="Proteomes" id="UP000029227">
    <property type="component" value="Unassembled WGS sequence"/>
</dbReference>
<protein>
    <submittedName>
        <fullName evidence="1">Uncharacterized protein</fullName>
    </submittedName>
</protein>
<proteinExistence type="predicted"/>
<dbReference type="EMBL" id="BBMN01000020">
    <property type="protein sequence ID" value="GAL07958.1"/>
    <property type="molecule type" value="Genomic_DNA"/>
</dbReference>
<reference evidence="1 2" key="1">
    <citation type="journal article" date="2014" name="Genome Announc.">
        <title>Draft Genome Sequences of Two Vibrionaceae Species, Vibrio ponticus C121 and Photobacterium aphoticum C119, Isolated as Coral Reef Microbiota.</title>
        <authorList>
            <person name="Al-saari N."/>
            <person name="Meirelles P.M."/>
            <person name="Mino S."/>
            <person name="Suda W."/>
            <person name="Oshima K."/>
            <person name="Hattori M."/>
            <person name="Ohkuma M."/>
            <person name="Thompson F.L."/>
            <person name="Gomez-Gil B."/>
            <person name="Sawabe T."/>
            <person name="Sawabe T."/>
        </authorList>
    </citation>
    <scope>NUCLEOTIDE SEQUENCE [LARGE SCALE GENOMIC DNA]</scope>
    <source>
        <strain evidence="1 2">JCM 19237</strain>
    </source>
</reference>